<protein>
    <submittedName>
        <fullName evidence="1">Uncharacterized protein</fullName>
    </submittedName>
</protein>
<comment type="caution">
    <text evidence="1">The sequence shown here is derived from an EMBL/GenBank/DDBJ whole genome shotgun (WGS) entry which is preliminary data.</text>
</comment>
<organism evidence="1 2">
    <name type="scientific">Eretmocerus hayati</name>
    <dbReference type="NCBI Taxonomy" id="131215"/>
    <lineage>
        <taxon>Eukaryota</taxon>
        <taxon>Metazoa</taxon>
        <taxon>Ecdysozoa</taxon>
        <taxon>Arthropoda</taxon>
        <taxon>Hexapoda</taxon>
        <taxon>Insecta</taxon>
        <taxon>Pterygota</taxon>
        <taxon>Neoptera</taxon>
        <taxon>Endopterygota</taxon>
        <taxon>Hymenoptera</taxon>
        <taxon>Apocrita</taxon>
        <taxon>Proctotrupomorpha</taxon>
        <taxon>Chalcidoidea</taxon>
        <taxon>Aphelinidae</taxon>
        <taxon>Aphelininae</taxon>
        <taxon>Eretmocerus</taxon>
    </lineage>
</organism>
<gene>
    <name evidence="1" type="ORF">QAD02_000803</name>
</gene>
<proteinExistence type="predicted"/>
<reference evidence="1" key="1">
    <citation type="submission" date="2023-04" db="EMBL/GenBank/DDBJ databases">
        <title>A chromosome-level genome assembly of the parasitoid wasp Eretmocerus hayati.</title>
        <authorList>
            <person name="Zhong Y."/>
            <person name="Liu S."/>
            <person name="Liu Y."/>
        </authorList>
    </citation>
    <scope>NUCLEOTIDE SEQUENCE</scope>
    <source>
        <strain evidence="1">ZJU_SS_LIU_2023</strain>
    </source>
</reference>
<sequence length="309" mass="34579">MHVLVYFKKSNTTDVLKRSALKEVKGKKGTVVAAYGAKRYEGVILEELQSAKFLRSLEVLDGVILKPEDTPVLSEKIKKMRSTRASDNKAQETSNQQLNAIIQGRKSIFAEHKDSTVDPKPCSKRFSTSSIAKNNDISESNTICDKENDSVENNSGTELEESEGEDGSLEESSSKTISDKKFEFKNAVVMKAIHDLTLVAKDLESICEQDKTKRTKMISKNLPAFKQRKDSMELRENSGVYIDPLDEADALKFKARPREMIRKLFLHLVGAKYLIDMTPKKTSGKVAVSSIIKKTVFCEPITNITSSKF</sequence>
<dbReference type="Proteomes" id="UP001239111">
    <property type="component" value="Chromosome 3"/>
</dbReference>
<dbReference type="EMBL" id="CM056743">
    <property type="protein sequence ID" value="KAJ8669544.1"/>
    <property type="molecule type" value="Genomic_DNA"/>
</dbReference>
<name>A0ACC2NGT2_9HYME</name>
<keyword evidence="2" id="KW-1185">Reference proteome</keyword>
<accession>A0ACC2NGT2</accession>
<evidence type="ECO:0000313" key="2">
    <source>
        <dbReference type="Proteomes" id="UP001239111"/>
    </source>
</evidence>
<evidence type="ECO:0000313" key="1">
    <source>
        <dbReference type="EMBL" id="KAJ8669544.1"/>
    </source>
</evidence>